<dbReference type="AlphaFoldDB" id="A0A4Z2EQE4"/>
<feature type="compositionally biased region" description="Low complexity" evidence="1">
    <location>
        <begin position="129"/>
        <end position="144"/>
    </location>
</feature>
<dbReference type="Proteomes" id="UP000314294">
    <property type="component" value="Unassembled WGS sequence"/>
</dbReference>
<accession>A0A4Z2EQE4</accession>
<evidence type="ECO:0000313" key="3">
    <source>
        <dbReference type="Proteomes" id="UP000314294"/>
    </source>
</evidence>
<sequence length="144" mass="15783">MEEEEEEEEEEDVFPDSFLMGKGRFAAGGGFNLSVQEGGGVKTLDLVAMCQKRSAVRYRPLRPREHVPQVELREPLPAVAGSGTDALLMQSRTAVSSASPDTTDVRRRAPARFSRHEPTSRKMRRMESSDSSSGCSSSCTSELS</sequence>
<evidence type="ECO:0000256" key="1">
    <source>
        <dbReference type="SAM" id="MobiDB-lite"/>
    </source>
</evidence>
<keyword evidence="3" id="KW-1185">Reference proteome</keyword>
<name>A0A4Z2EQE4_9TELE</name>
<feature type="region of interest" description="Disordered" evidence="1">
    <location>
        <begin position="91"/>
        <end position="144"/>
    </location>
</feature>
<gene>
    <name evidence="2" type="ORF">EYF80_058824</name>
</gene>
<protein>
    <submittedName>
        <fullName evidence="2">Uncharacterized protein</fullName>
    </submittedName>
</protein>
<proteinExistence type="predicted"/>
<comment type="caution">
    <text evidence="2">The sequence shown here is derived from an EMBL/GenBank/DDBJ whole genome shotgun (WGS) entry which is preliminary data.</text>
</comment>
<feature type="compositionally biased region" description="Basic and acidic residues" evidence="1">
    <location>
        <begin position="114"/>
        <end position="128"/>
    </location>
</feature>
<organism evidence="2 3">
    <name type="scientific">Liparis tanakae</name>
    <name type="common">Tanaka's snailfish</name>
    <dbReference type="NCBI Taxonomy" id="230148"/>
    <lineage>
        <taxon>Eukaryota</taxon>
        <taxon>Metazoa</taxon>
        <taxon>Chordata</taxon>
        <taxon>Craniata</taxon>
        <taxon>Vertebrata</taxon>
        <taxon>Euteleostomi</taxon>
        <taxon>Actinopterygii</taxon>
        <taxon>Neopterygii</taxon>
        <taxon>Teleostei</taxon>
        <taxon>Neoteleostei</taxon>
        <taxon>Acanthomorphata</taxon>
        <taxon>Eupercaria</taxon>
        <taxon>Perciformes</taxon>
        <taxon>Cottioidei</taxon>
        <taxon>Cottales</taxon>
        <taxon>Liparidae</taxon>
        <taxon>Liparis</taxon>
    </lineage>
</organism>
<reference evidence="2 3" key="1">
    <citation type="submission" date="2019-03" db="EMBL/GenBank/DDBJ databases">
        <title>First draft genome of Liparis tanakae, snailfish: a comprehensive survey of snailfish specific genes.</title>
        <authorList>
            <person name="Kim W."/>
            <person name="Song I."/>
            <person name="Jeong J.-H."/>
            <person name="Kim D."/>
            <person name="Kim S."/>
            <person name="Ryu S."/>
            <person name="Song J.Y."/>
            <person name="Lee S.K."/>
        </authorList>
    </citation>
    <scope>NUCLEOTIDE SEQUENCE [LARGE SCALE GENOMIC DNA]</scope>
    <source>
        <tissue evidence="2">Muscle</tissue>
    </source>
</reference>
<feature type="compositionally biased region" description="Polar residues" evidence="1">
    <location>
        <begin position="91"/>
        <end position="102"/>
    </location>
</feature>
<dbReference type="EMBL" id="SRLO01003893">
    <property type="protein sequence ID" value="TNN31025.1"/>
    <property type="molecule type" value="Genomic_DNA"/>
</dbReference>
<evidence type="ECO:0000313" key="2">
    <source>
        <dbReference type="EMBL" id="TNN31025.1"/>
    </source>
</evidence>